<keyword evidence="1" id="KW-0238">DNA-binding</keyword>
<accession>A0ABQ4B5V0</accession>
<dbReference type="GO" id="GO:0003677">
    <property type="term" value="F:DNA binding"/>
    <property type="evidence" value="ECO:0007669"/>
    <property type="project" value="UniProtKB-KW"/>
</dbReference>
<gene>
    <name evidence="1" type="ORF">Apa02nite_021290</name>
</gene>
<reference evidence="1 2" key="1">
    <citation type="submission" date="2021-01" db="EMBL/GenBank/DDBJ databases">
        <title>Whole genome shotgun sequence of Actinoplanes palleronii NBRC 14916.</title>
        <authorList>
            <person name="Komaki H."/>
            <person name="Tamura T."/>
        </authorList>
    </citation>
    <scope>NUCLEOTIDE SEQUENCE [LARGE SCALE GENOMIC DNA]</scope>
    <source>
        <strain evidence="1 2">NBRC 14916</strain>
    </source>
</reference>
<keyword evidence="2" id="KW-1185">Reference proteome</keyword>
<organism evidence="1 2">
    <name type="scientific">Actinoplanes palleronii</name>
    <dbReference type="NCBI Taxonomy" id="113570"/>
    <lineage>
        <taxon>Bacteria</taxon>
        <taxon>Bacillati</taxon>
        <taxon>Actinomycetota</taxon>
        <taxon>Actinomycetes</taxon>
        <taxon>Micromonosporales</taxon>
        <taxon>Micromonosporaceae</taxon>
        <taxon>Actinoplanes</taxon>
    </lineage>
</organism>
<dbReference type="RefSeq" id="WP_203824876.1">
    <property type="nucleotide sequence ID" value="NZ_BAAATY010000004.1"/>
</dbReference>
<dbReference type="EMBL" id="BOMS01000026">
    <property type="protein sequence ID" value="GIE66021.1"/>
    <property type="molecule type" value="Genomic_DNA"/>
</dbReference>
<comment type="caution">
    <text evidence="1">The sequence shown here is derived from an EMBL/GenBank/DDBJ whole genome shotgun (WGS) entry which is preliminary data.</text>
</comment>
<name>A0ABQ4B5V0_9ACTN</name>
<proteinExistence type="predicted"/>
<sequence>MSTTLLEAGAILPGRSADAALDTMTARAYRHPALDGRTVVRLTGATVGPAEDLSMEFLGFQAAGVTEVGHGRRHALGFPAWALVHDPVNGRHALAMVKDMEKLARTARNKPGNARDGYLALAQRLGDAAPQFLPTFWEQAGRAFLAADNQRMAGTCFTDARRAEQVHGLTVDEDRLRDVHLEFAFGGALTAAMLTAYSREVVTRRTPAEAYELVRSLALQRVAGGLAPHASMAADLARLAKAAGLDPEAEADTLVALTLTYPAMARAHPAVWKAYRKNLVRLGKRDATVRARLLEIVPDPPGWDTDIRDQWLELLDATGATADLTSPTVSGVSAARWLARFLAIHLHHRTGRRHAGLLDLAGRMTRRLIAEGGVTVATDPWQADVDLVDVLRAGGVPVRVGPADAHGFNIRAWADDAGAGRRDLAAVAADPELRPLLRRGVRRLLFSFRGDAGLAEPPLPAPMLTERFSPAGVREVLVELIGDRAGRAGAGGVAGLEADLITLGPLWSAAGVALAPDAFGRLPAVDVAAVLGRTLRAGSLAELTWPAYEQAAARLESLQQGVSWPDLVLHDQRAAQVISPDGRVTEHVFRIPPAGHRHAPGHWSRTSCLAADGELLVCWSTDDGQAGYWSSHPDELIEGDWQLQYGLPLSLPGGGLTTGQQPVHAGDARIAMTSGYAVASDGTAYWRREEGRSGPGQDGRMWREFDPLTGQAGRVSRPAFFAAAGDGLMPYQCSLRPLPAAFAGSPLGGHDGLAGWRLTRTPDGVPTGTGIDGRQVTLPRHRFGDWPIGAVSLPGTAAPLPITSGHHGVRLWTADGEHVLATESLPSATLPPLDWWHALRTRDEAGSAALRVVDDATAAALLAVADAVTDPAELHAAATANLAAHLPAITDATLRDRIAGVVTLAVRLRRRLAEVTALLGPQPERASRVPRVADDALRAAWAGLCDTGSDYRSTASDHQFLEQVAAAGALLAGAPDPAEPLPTAPADWVPLLAGLGALALRAASPATGDDDRAALSALLGTIAGTPLDGSGPPIRLLEVTQEALADGAVDVYRDGARTFVLFAPNGFHRLQVVHRWQHRAVQAAPDGVFALPSGPALFDRASARPSGRLAGDRLRTFLTLLAERGPAPWRPEAADALAEATGMGRAEAVLLLAGLPDIATWRATYLTTQQRAAIGVAQPPARIARTTLQKLSMTERVALLDAAMPADPVDLWEHGPDVASIAAAWIARHGRRVAVPEQLVGEVARLVNASRASTVLQAIAGPGPDDWLNTDGRCTPRGQHWIVTEAERGVPFTEEHLHLTAIALPWLAYSLSWDDPLRGTLPEALRLIRERLRNPHLLVGSQMHRASTRPDAGPAVVDGVTYNTHLVLHLVPAHLTGPDDPAIGFVDDATATALRILLSPEIDEALSTPDGATGDPHDPRVSVPGLVAQVQARHGLDADAATYYLQLLTLPDPTDKAVQKWNGWKPAALRPVQAALIDSGLVVTAKRERAGRPVFLPGGWHPDTSPRLPVETWKLPMYTQMWQARLVIRSLPGLFGTAWARVTDGDLPRYHDLEETR</sequence>
<evidence type="ECO:0000313" key="2">
    <source>
        <dbReference type="Proteomes" id="UP000624709"/>
    </source>
</evidence>
<protein>
    <submittedName>
        <fullName evidence="1">DNA-binding protein</fullName>
    </submittedName>
</protein>
<dbReference type="Proteomes" id="UP000624709">
    <property type="component" value="Unassembled WGS sequence"/>
</dbReference>
<evidence type="ECO:0000313" key="1">
    <source>
        <dbReference type="EMBL" id="GIE66021.1"/>
    </source>
</evidence>